<feature type="transmembrane region" description="Helical" evidence="9">
    <location>
        <begin position="121"/>
        <end position="140"/>
    </location>
</feature>
<dbReference type="GO" id="GO:0005886">
    <property type="term" value="C:plasma membrane"/>
    <property type="evidence" value="ECO:0007669"/>
    <property type="project" value="UniProtKB-SubCell"/>
</dbReference>
<sequence length="265" mass="30765">MSQKLSAIKEGFKIPIQYRHLIWILALKELKIRYRGSAFGFFWSILNPLLLLLIYVFVFTVIFKASAKAYPVYLFVGLLPWNWFAGSINESTMAIVSSGAFVNKSTLPSEILIMVKVLSNFINYVLSLPVLLLFIIIFGVSIGLPLIVFPVIVIIQFFITCGVGFFVATWEVYYRDMQHIVMNLLQFLFFGMPIMYFEQQLPLKAQKLIFLNPLAYLIKSYQSIFYYNWFPKPFYLALLALVAIVVYTLGFLYFRSHKEEFPELV</sequence>
<dbReference type="InterPro" id="IPR047817">
    <property type="entry name" value="ABC2_TM_bact-type"/>
</dbReference>
<keyword evidence="8 9" id="KW-0472">Membrane</keyword>
<dbReference type="EMBL" id="FMYU01000013">
    <property type="protein sequence ID" value="SDC95968.1"/>
    <property type="molecule type" value="Genomic_DNA"/>
</dbReference>
<evidence type="ECO:0000256" key="1">
    <source>
        <dbReference type="ARBA" id="ARBA00004429"/>
    </source>
</evidence>
<evidence type="ECO:0000313" key="11">
    <source>
        <dbReference type="EMBL" id="SDC95968.1"/>
    </source>
</evidence>
<dbReference type="InterPro" id="IPR013525">
    <property type="entry name" value="ABC2_TM"/>
</dbReference>
<feature type="domain" description="ABC transmembrane type-2" evidence="10">
    <location>
        <begin position="39"/>
        <end position="257"/>
    </location>
</feature>
<dbReference type="PANTHER" id="PTHR30413">
    <property type="entry name" value="INNER MEMBRANE TRANSPORT PERMEASE"/>
    <property type="match status" value="1"/>
</dbReference>
<organism evidence="11 12">
    <name type="scientific">Desulfurella multipotens</name>
    <dbReference type="NCBI Taxonomy" id="79269"/>
    <lineage>
        <taxon>Bacteria</taxon>
        <taxon>Pseudomonadati</taxon>
        <taxon>Campylobacterota</taxon>
        <taxon>Desulfurellia</taxon>
        <taxon>Desulfurellales</taxon>
        <taxon>Desulfurellaceae</taxon>
        <taxon>Desulfurella</taxon>
    </lineage>
</organism>
<keyword evidence="7 9" id="KW-1133">Transmembrane helix</keyword>
<feature type="transmembrane region" description="Helical" evidence="9">
    <location>
        <begin position="83"/>
        <end position="101"/>
    </location>
</feature>
<dbReference type="RefSeq" id="WP_092129553.1">
    <property type="nucleotide sequence ID" value="NZ_FMYU01000013.1"/>
</dbReference>
<dbReference type="OrthoDB" id="9786910at2"/>
<evidence type="ECO:0000259" key="10">
    <source>
        <dbReference type="PROSITE" id="PS51012"/>
    </source>
</evidence>
<feature type="transmembrane region" description="Helical" evidence="9">
    <location>
        <begin position="146"/>
        <end position="168"/>
    </location>
</feature>
<evidence type="ECO:0000256" key="2">
    <source>
        <dbReference type="ARBA" id="ARBA00007783"/>
    </source>
</evidence>
<evidence type="ECO:0000256" key="5">
    <source>
        <dbReference type="ARBA" id="ARBA00022519"/>
    </source>
</evidence>
<gene>
    <name evidence="11" type="ORF">SAMN05660835_01660</name>
</gene>
<dbReference type="GO" id="GO:0140359">
    <property type="term" value="F:ABC-type transporter activity"/>
    <property type="evidence" value="ECO:0007669"/>
    <property type="project" value="InterPro"/>
</dbReference>
<comment type="similarity">
    <text evidence="2 9">Belongs to the ABC-2 integral membrane protein family.</text>
</comment>
<feature type="transmembrane region" description="Helical" evidence="9">
    <location>
        <begin position="180"/>
        <end position="197"/>
    </location>
</feature>
<protein>
    <recommendedName>
        <fullName evidence="9">Transport permease protein</fullName>
    </recommendedName>
</protein>
<feature type="transmembrane region" description="Helical" evidence="9">
    <location>
        <begin position="38"/>
        <end position="63"/>
    </location>
</feature>
<keyword evidence="5" id="KW-0997">Cell inner membrane</keyword>
<evidence type="ECO:0000313" key="12">
    <source>
        <dbReference type="Proteomes" id="UP000199411"/>
    </source>
</evidence>
<reference evidence="12" key="1">
    <citation type="submission" date="2016-10" db="EMBL/GenBank/DDBJ databases">
        <authorList>
            <person name="Varghese N."/>
            <person name="Submissions S."/>
        </authorList>
    </citation>
    <scope>NUCLEOTIDE SEQUENCE [LARGE SCALE GENOMIC DNA]</scope>
    <source>
        <strain evidence="12">DSM 8415</strain>
    </source>
</reference>
<keyword evidence="3 9" id="KW-0813">Transport</keyword>
<dbReference type="Pfam" id="PF01061">
    <property type="entry name" value="ABC2_membrane"/>
    <property type="match status" value="1"/>
</dbReference>
<keyword evidence="12" id="KW-1185">Reference proteome</keyword>
<dbReference type="PROSITE" id="PS51012">
    <property type="entry name" value="ABC_TM2"/>
    <property type="match status" value="1"/>
</dbReference>
<dbReference type="PANTHER" id="PTHR30413:SF8">
    <property type="entry name" value="TRANSPORT PERMEASE PROTEIN"/>
    <property type="match status" value="1"/>
</dbReference>
<dbReference type="AlphaFoldDB" id="A0A1G6QUC6"/>
<evidence type="ECO:0000256" key="6">
    <source>
        <dbReference type="ARBA" id="ARBA00022692"/>
    </source>
</evidence>
<evidence type="ECO:0000256" key="4">
    <source>
        <dbReference type="ARBA" id="ARBA00022475"/>
    </source>
</evidence>
<feature type="transmembrane region" description="Helical" evidence="9">
    <location>
        <begin position="234"/>
        <end position="254"/>
    </location>
</feature>
<accession>A0A1G6QUC6</accession>
<evidence type="ECO:0000256" key="9">
    <source>
        <dbReference type="RuleBase" id="RU361157"/>
    </source>
</evidence>
<evidence type="ECO:0000256" key="3">
    <source>
        <dbReference type="ARBA" id="ARBA00022448"/>
    </source>
</evidence>
<evidence type="ECO:0000256" key="8">
    <source>
        <dbReference type="ARBA" id="ARBA00023136"/>
    </source>
</evidence>
<keyword evidence="4 9" id="KW-1003">Cell membrane</keyword>
<comment type="subcellular location">
    <subcellularLocation>
        <location evidence="1">Cell inner membrane</location>
        <topology evidence="1">Multi-pass membrane protein</topology>
    </subcellularLocation>
    <subcellularLocation>
        <location evidence="9">Cell membrane</location>
        <topology evidence="9">Multi-pass membrane protein</topology>
    </subcellularLocation>
</comment>
<keyword evidence="6 9" id="KW-0812">Transmembrane</keyword>
<proteinExistence type="inferred from homology"/>
<dbReference type="GO" id="GO:0015920">
    <property type="term" value="P:lipopolysaccharide transport"/>
    <property type="evidence" value="ECO:0007669"/>
    <property type="project" value="TreeGrafter"/>
</dbReference>
<name>A0A1G6QUC6_9BACT</name>
<evidence type="ECO:0000256" key="7">
    <source>
        <dbReference type="ARBA" id="ARBA00022989"/>
    </source>
</evidence>
<dbReference type="Proteomes" id="UP000199411">
    <property type="component" value="Unassembled WGS sequence"/>
</dbReference>